<comment type="caution">
    <text evidence="2">The sequence shown here is derived from an EMBL/GenBank/DDBJ whole genome shotgun (WGS) entry which is preliminary data.</text>
</comment>
<dbReference type="Gene3D" id="3.40.30.10">
    <property type="entry name" value="Glutaredoxin"/>
    <property type="match status" value="1"/>
</dbReference>
<evidence type="ECO:0000259" key="1">
    <source>
        <dbReference type="PROSITE" id="PS51352"/>
    </source>
</evidence>
<feature type="non-terminal residue" evidence="2">
    <location>
        <position position="1"/>
    </location>
</feature>
<protein>
    <submittedName>
        <fullName evidence="2">AhpC/TSA antioxidant enzyme-domain-containing protein</fullName>
    </submittedName>
</protein>
<organism evidence="2 3">
    <name type="scientific">Schizophyllum amplum</name>
    <dbReference type="NCBI Taxonomy" id="97359"/>
    <lineage>
        <taxon>Eukaryota</taxon>
        <taxon>Fungi</taxon>
        <taxon>Dikarya</taxon>
        <taxon>Basidiomycota</taxon>
        <taxon>Agaricomycotina</taxon>
        <taxon>Agaricomycetes</taxon>
        <taxon>Agaricomycetidae</taxon>
        <taxon>Agaricales</taxon>
        <taxon>Schizophyllaceae</taxon>
        <taxon>Schizophyllum</taxon>
    </lineage>
</organism>
<dbReference type="InterPro" id="IPR036249">
    <property type="entry name" value="Thioredoxin-like_sf"/>
</dbReference>
<dbReference type="PANTHER" id="PTHR28630:SF3">
    <property type="entry name" value="PEROXIREDOXIN-LIKE 2C"/>
    <property type="match status" value="1"/>
</dbReference>
<sequence>LAEAADLEIFDAQGQPVKFGSLFADDKTVVVFIRHFLCGICQAYVTALAKAVTPEALKAANVRLAVVGCGDPRFIQAYAGTATSDPNRRVMYADPDRKVFHALGMDIETLQKTPAGQDKRSYLPASGAVAGAVNGIVQGLKQPALLGRQGNISQLGGEFVLGPGNVCTFASRMQHTEDHVEVAELLKQAGI</sequence>
<dbReference type="EMBL" id="VDMD01000007">
    <property type="protein sequence ID" value="TRM64526.1"/>
    <property type="molecule type" value="Genomic_DNA"/>
</dbReference>
<dbReference type="PROSITE" id="PS51352">
    <property type="entry name" value="THIOREDOXIN_2"/>
    <property type="match status" value="1"/>
</dbReference>
<feature type="domain" description="Thioredoxin" evidence="1">
    <location>
        <begin position="1"/>
        <end position="178"/>
    </location>
</feature>
<evidence type="ECO:0000313" key="3">
    <source>
        <dbReference type="Proteomes" id="UP000320762"/>
    </source>
</evidence>
<reference evidence="2 3" key="1">
    <citation type="journal article" date="2019" name="New Phytol.">
        <title>Comparative genomics reveals unique wood-decay strategies and fruiting body development in the Schizophyllaceae.</title>
        <authorList>
            <person name="Almasi E."/>
            <person name="Sahu N."/>
            <person name="Krizsan K."/>
            <person name="Balint B."/>
            <person name="Kovacs G.M."/>
            <person name="Kiss B."/>
            <person name="Cseklye J."/>
            <person name="Drula E."/>
            <person name="Henrissat B."/>
            <person name="Nagy I."/>
            <person name="Chovatia M."/>
            <person name="Adam C."/>
            <person name="LaButti K."/>
            <person name="Lipzen A."/>
            <person name="Riley R."/>
            <person name="Grigoriev I.V."/>
            <person name="Nagy L.G."/>
        </authorList>
    </citation>
    <scope>NUCLEOTIDE SEQUENCE [LARGE SCALE GENOMIC DNA]</scope>
    <source>
        <strain evidence="2 3">NL-1724</strain>
    </source>
</reference>
<dbReference type="AlphaFoldDB" id="A0A550CIH5"/>
<accession>A0A550CIH5</accession>
<feature type="non-terminal residue" evidence="2">
    <location>
        <position position="191"/>
    </location>
</feature>
<dbReference type="PANTHER" id="PTHR28630">
    <property type="match status" value="1"/>
</dbReference>
<dbReference type="SUPFAM" id="SSF52833">
    <property type="entry name" value="Thioredoxin-like"/>
    <property type="match status" value="1"/>
</dbReference>
<dbReference type="CDD" id="cd02970">
    <property type="entry name" value="PRX_like2"/>
    <property type="match status" value="1"/>
</dbReference>
<proteinExistence type="predicted"/>
<dbReference type="InterPro" id="IPR013766">
    <property type="entry name" value="Thioredoxin_domain"/>
</dbReference>
<dbReference type="OrthoDB" id="40334at2759"/>
<name>A0A550CIH5_9AGAR</name>
<keyword evidence="3" id="KW-1185">Reference proteome</keyword>
<dbReference type="Pfam" id="PF13911">
    <property type="entry name" value="AhpC-TSA_2"/>
    <property type="match status" value="1"/>
</dbReference>
<dbReference type="InterPro" id="IPR032801">
    <property type="entry name" value="PXL2A/B/C"/>
</dbReference>
<gene>
    <name evidence="2" type="ORF">BD626DRAFT_385515</name>
</gene>
<dbReference type="Proteomes" id="UP000320762">
    <property type="component" value="Unassembled WGS sequence"/>
</dbReference>
<evidence type="ECO:0000313" key="2">
    <source>
        <dbReference type="EMBL" id="TRM64526.1"/>
    </source>
</evidence>